<dbReference type="STRING" id="403673.A0A177WUR5"/>
<name>A0A177WUR5_BATDL</name>
<reference evidence="2 3" key="1">
    <citation type="submission" date="2006-10" db="EMBL/GenBank/DDBJ databases">
        <title>The Genome Sequence of Batrachochytrium dendrobatidis JEL423.</title>
        <authorList>
            <consortium name="The Broad Institute Genome Sequencing Platform"/>
            <person name="Birren B."/>
            <person name="Lander E."/>
            <person name="Galagan J."/>
            <person name="Cuomo C."/>
            <person name="Devon K."/>
            <person name="Jaffe D."/>
            <person name="Butler J."/>
            <person name="Alvarez P."/>
            <person name="Gnerre S."/>
            <person name="Grabherr M."/>
            <person name="Kleber M."/>
            <person name="Mauceli E."/>
            <person name="Brockman W."/>
            <person name="Young S."/>
            <person name="LaButti K."/>
            <person name="Sykes S."/>
            <person name="DeCaprio D."/>
            <person name="Crawford M."/>
            <person name="Koehrsen M."/>
            <person name="Engels R."/>
            <person name="Montgomery P."/>
            <person name="Pearson M."/>
            <person name="Howarth C."/>
            <person name="Larson L."/>
            <person name="White J."/>
            <person name="O'Leary S."/>
            <person name="Kodira C."/>
            <person name="Zeng Q."/>
            <person name="Yandava C."/>
            <person name="Alvarado L."/>
            <person name="Longcore J."/>
            <person name="James T."/>
        </authorList>
    </citation>
    <scope>NUCLEOTIDE SEQUENCE [LARGE SCALE GENOMIC DNA]</scope>
    <source>
        <strain evidence="2 3">JEL423</strain>
    </source>
</reference>
<sequence length="884" mass="97991">MTHSSSCILGKEQVERYTTVRQIMKATSSTQCHDRMDDGQSESTAVSHEITQLPDSQIESKKPIMDWQQATNANTLSLHFYSNVNNYVVYSLEQLETQICPGVIKMVTPQEYARIPLEQKQKQFVETVTAIRAIICRKLYRDEGYDSLQTYFLSKWDVSRAQVYRLMDCWPILTTICKAHVIPYKERLCRTLKQCTRSPSELVLLWDNVIGSCDPAFVSPKFIFDVWDRLQSTLHTFLDQDTESSDTDPLLSKPGPHDDVSNDAATSEKTHQAAAGLTQSSSVTNESYPPCASSPSSAYTLSKTSHTSTSCHSTAAKPLPLSSDLFSDFDGSTYDWSQQQTAVITSPISSPSYNINTTRISSCIHASDDLTLSSPFSSPITPIKISTQSEPFEFLQSSTSNSVEVGNAQSILIGGNHQSDISTTIPNDTSFDQFSDVSINLPFKEGIGSSIQPLNVCAAVSMATPYTDLPNHNSNSSPLKFHTTDKLNDSFIFDHFTDPDELAILNQANDITATIEGFIDIPCTPKSIKHPTVILPNPIENHFATSPGMIDRRRIRHPFDNNHQYVAQRLFHCQSNDNASTFSFSKAGLTTCIALGDSDPVVNSPQSGMTSIKLLEPFEPQINQPLMLSATANEEFIFCDLQATESQSLFAHRDKRVSVHPPESYSLTSAESDPHTLMSPPHRFELNGMELSNSLTETDRKISGQFQSLMPALTLPLNATPGPTYQEIQLTPSQFQSTVHSDEYIDICLTKGSYKQKGDPSASFNPFASLQSTPSSSDLDMCVARLRSAWNDAINLGCYIQPFVGAGWHTNQILNWRIKLPESRTVLYHEPLHQLPGYAPLNSVPLFKSLGSCNDQNSTVPNLVRSWFVPDSPTSISLHAQHNT</sequence>
<organism evidence="2 3">
    <name type="scientific">Batrachochytrium dendrobatidis (strain JEL423)</name>
    <dbReference type="NCBI Taxonomy" id="403673"/>
    <lineage>
        <taxon>Eukaryota</taxon>
        <taxon>Fungi</taxon>
        <taxon>Fungi incertae sedis</taxon>
        <taxon>Chytridiomycota</taxon>
        <taxon>Chytridiomycota incertae sedis</taxon>
        <taxon>Chytridiomycetes</taxon>
        <taxon>Rhizophydiales</taxon>
        <taxon>Rhizophydiales incertae sedis</taxon>
        <taxon>Batrachochytrium</taxon>
    </lineage>
</organism>
<dbReference type="VEuPathDB" id="FungiDB:BDEG_26767"/>
<dbReference type="EMBL" id="DS022310">
    <property type="protein sequence ID" value="OAJ43404.1"/>
    <property type="molecule type" value="Genomic_DNA"/>
</dbReference>
<dbReference type="AlphaFoldDB" id="A0A177WUR5"/>
<dbReference type="OrthoDB" id="5595153at2759"/>
<feature type="compositionally biased region" description="Basic and acidic residues" evidence="1">
    <location>
        <begin position="255"/>
        <end position="271"/>
    </location>
</feature>
<gene>
    <name evidence="2" type="ORF">BDEG_26767</name>
</gene>
<evidence type="ECO:0000256" key="1">
    <source>
        <dbReference type="SAM" id="MobiDB-lite"/>
    </source>
</evidence>
<evidence type="ECO:0000313" key="2">
    <source>
        <dbReference type="EMBL" id="OAJ43404.1"/>
    </source>
</evidence>
<reference evidence="2 3" key="2">
    <citation type="submission" date="2016-05" db="EMBL/GenBank/DDBJ databases">
        <title>Lineage-specific infection strategies underlie the spectrum of fungal disease in amphibians.</title>
        <authorList>
            <person name="Cuomo C.A."/>
            <person name="Farrer R.A."/>
            <person name="James T."/>
            <person name="Longcore J."/>
            <person name="Birren B."/>
        </authorList>
    </citation>
    <scope>NUCLEOTIDE SEQUENCE [LARGE SCALE GENOMIC DNA]</scope>
    <source>
        <strain evidence="2 3">JEL423</strain>
    </source>
</reference>
<proteinExistence type="predicted"/>
<feature type="compositionally biased region" description="Polar residues" evidence="1">
    <location>
        <begin position="277"/>
        <end position="286"/>
    </location>
</feature>
<accession>A0A177WUR5</accession>
<dbReference type="Proteomes" id="UP000077115">
    <property type="component" value="Unassembled WGS sequence"/>
</dbReference>
<evidence type="ECO:0000313" key="3">
    <source>
        <dbReference type="Proteomes" id="UP000077115"/>
    </source>
</evidence>
<protein>
    <submittedName>
        <fullName evidence="2">Uncharacterized protein</fullName>
    </submittedName>
</protein>
<feature type="region of interest" description="Disordered" evidence="1">
    <location>
        <begin position="240"/>
        <end position="289"/>
    </location>
</feature>